<keyword evidence="2 6" id="KW-0479">Metal-binding</keyword>
<keyword evidence="1 6" id="KW-0963">Cytoplasm</keyword>
<comment type="caution">
    <text evidence="8">The sequence shown here is derived from an EMBL/GenBank/DDBJ whole genome shotgun (WGS) entry which is preliminary data.</text>
</comment>
<evidence type="ECO:0000313" key="9">
    <source>
        <dbReference type="Proteomes" id="UP000292781"/>
    </source>
</evidence>
<evidence type="ECO:0000256" key="7">
    <source>
        <dbReference type="NCBIfam" id="TIGR01748"/>
    </source>
</evidence>
<dbReference type="GO" id="GO:0019301">
    <property type="term" value="P:rhamnose catabolic process"/>
    <property type="evidence" value="ECO:0007669"/>
    <property type="project" value="UniProtKB-UniRule"/>
</dbReference>
<dbReference type="UniPathway" id="UPA00541">
    <property type="reaction ID" value="UER00601"/>
</dbReference>
<dbReference type="OrthoDB" id="9766697at2"/>
<keyword evidence="4 6" id="KW-0413">Isomerase</keyword>
<feature type="binding site" evidence="6">
    <location>
        <position position="299"/>
    </location>
    <ligand>
        <name>Mn(2+)</name>
        <dbReference type="ChEBI" id="CHEBI:29035"/>
    </ligand>
</feature>
<dbReference type="NCBIfam" id="TIGR01748">
    <property type="entry name" value="rhaA"/>
    <property type="match status" value="1"/>
</dbReference>
<comment type="similarity">
    <text evidence="6">Belongs to the rhamnose isomerase family.</text>
</comment>
<accession>A0A4Q9VYW2</accession>
<dbReference type="RefSeq" id="WP_131305106.1">
    <property type="nucleotide sequence ID" value="NZ_SJFN01000001.1"/>
</dbReference>
<dbReference type="SUPFAM" id="SSF51658">
    <property type="entry name" value="Xylose isomerase-like"/>
    <property type="match status" value="1"/>
</dbReference>
<feature type="binding site" evidence="6">
    <location>
        <position position="265"/>
    </location>
    <ligand>
        <name>Mn(2+)</name>
        <dbReference type="ChEBI" id="CHEBI:29035"/>
    </ligand>
</feature>
<evidence type="ECO:0000256" key="3">
    <source>
        <dbReference type="ARBA" id="ARBA00023211"/>
    </source>
</evidence>
<keyword evidence="5 6" id="KW-0684">Rhamnose metabolism</keyword>
<dbReference type="HAMAP" id="MF_00541">
    <property type="entry name" value="RhaA"/>
    <property type="match status" value="1"/>
</dbReference>
<dbReference type="NCBIfam" id="NF002203">
    <property type="entry name" value="PRK01076.1"/>
    <property type="match status" value="1"/>
</dbReference>
<reference evidence="8 9" key="1">
    <citation type="submission" date="2019-02" db="EMBL/GenBank/DDBJ databases">
        <title>Siculibacillus lacustris gen. nov., sp. nov., a new rosette-forming bacterium isolated from a freshwater crater lake (Lake St. Ana, Romania).</title>
        <authorList>
            <person name="Felfoldi T."/>
            <person name="Marton Z."/>
            <person name="Szabo A."/>
            <person name="Mentes A."/>
            <person name="Boka K."/>
            <person name="Marialigeti K."/>
            <person name="Mathe I."/>
            <person name="Koncz M."/>
            <person name="Schumann P."/>
            <person name="Toth E."/>
        </authorList>
    </citation>
    <scope>NUCLEOTIDE SEQUENCE [LARGE SCALE GENOMIC DNA]</scope>
    <source>
        <strain evidence="8 9">SA-279</strain>
    </source>
</reference>
<dbReference type="GO" id="GO:0008740">
    <property type="term" value="F:L-rhamnose isomerase activity"/>
    <property type="evidence" value="ECO:0007669"/>
    <property type="project" value="UniProtKB-UniRule"/>
</dbReference>
<evidence type="ECO:0000256" key="4">
    <source>
        <dbReference type="ARBA" id="ARBA00023235"/>
    </source>
</evidence>
<evidence type="ECO:0000256" key="2">
    <source>
        <dbReference type="ARBA" id="ARBA00022723"/>
    </source>
</evidence>
<comment type="cofactor">
    <cofactor evidence="6">
        <name>Mn(2+)</name>
        <dbReference type="ChEBI" id="CHEBI:29035"/>
    </cofactor>
    <text evidence="6">Binds 1 Mn(2+) ion per subunit.</text>
</comment>
<comment type="function">
    <text evidence="6">Catalyzes the interconversion of L-rhamnose and L-rhamnulose.</text>
</comment>
<dbReference type="EMBL" id="SJFN01000001">
    <property type="protein sequence ID" value="TBW41384.1"/>
    <property type="molecule type" value="Genomic_DNA"/>
</dbReference>
<dbReference type="PANTHER" id="PTHR30268:SF0">
    <property type="entry name" value="L-RHAMNOSE ISOMERASE"/>
    <property type="match status" value="1"/>
</dbReference>
<dbReference type="PANTHER" id="PTHR30268">
    <property type="entry name" value="L-RHAMNOSE ISOMERASE"/>
    <property type="match status" value="1"/>
</dbReference>
<gene>
    <name evidence="6" type="primary">rhaA</name>
    <name evidence="8" type="ORF">EYW49_01265</name>
</gene>
<sequence length="424" mass="46538">MTITETSVRAAYQAARDRFAAGGIDVDAALARLDGVPISMHCWQGDDVRGFETAAGELTGGIQVTGNHPGRAATPGQLRADLDLAMSLIPGPKRLNLHAIYLEADRPVGRDEIEPVHFRNWVDWARARGIGLDFNPTCFSHPLSADNRTLSHPDAGIRRFWIDHCKASRRVSESFGRALGTPSVMNIWIPDGSKDLPADRFSPRLRLRDALDEILATPIDKAFHKDAVEGKLFGIGAEAYTVGSNEFYLAYAAARGTMLCLDAGHFHPTEVVSDKLSAVLALVDEVLLHVSRPMRWDSDHVVLFDDETQAIASEIVRGDVTDRVAIGLDYFDASINRIAAWVIGTRNMRKALLKALLEPRAALRAAEAAGDFATRLALFEEHKSGPWTAVWDHYCLSRGVPVGGRWLDVVKAYEAKILSEREAA</sequence>
<dbReference type="Pfam" id="PF06134">
    <property type="entry name" value="RhaA"/>
    <property type="match status" value="1"/>
</dbReference>
<protein>
    <recommendedName>
        <fullName evidence="6 7">L-rhamnose isomerase</fullName>
        <ecNumber evidence="6 7">5.3.1.14</ecNumber>
    </recommendedName>
</protein>
<evidence type="ECO:0000256" key="1">
    <source>
        <dbReference type="ARBA" id="ARBA00022490"/>
    </source>
</evidence>
<proteinExistence type="inferred from homology"/>
<dbReference type="InterPro" id="IPR036237">
    <property type="entry name" value="Xyl_isomerase-like_sf"/>
</dbReference>
<keyword evidence="3 6" id="KW-0464">Manganese</keyword>
<comment type="catalytic activity">
    <reaction evidence="6">
        <text>L-rhamnopyranose = L-rhamnulose</text>
        <dbReference type="Rhea" id="RHEA:23160"/>
        <dbReference type="ChEBI" id="CHEBI:17897"/>
        <dbReference type="ChEBI" id="CHEBI:62346"/>
        <dbReference type="EC" id="5.3.1.14"/>
    </reaction>
</comment>
<dbReference type="Gene3D" id="3.20.20.150">
    <property type="entry name" value="Divalent-metal-dependent TIM barrel enzymes"/>
    <property type="match status" value="1"/>
</dbReference>
<organism evidence="8 9">
    <name type="scientific">Siculibacillus lacustris</name>
    <dbReference type="NCBI Taxonomy" id="1549641"/>
    <lineage>
        <taxon>Bacteria</taxon>
        <taxon>Pseudomonadati</taxon>
        <taxon>Pseudomonadota</taxon>
        <taxon>Alphaproteobacteria</taxon>
        <taxon>Hyphomicrobiales</taxon>
        <taxon>Ancalomicrobiaceae</taxon>
        <taxon>Siculibacillus</taxon>
    </lineage>
</organism>
<evidence type="ECO:0000256" key="6">
    <source>
        <dbReference type="HAMAP-Rule" id="MF_00541"/>
    </source>
</evidence>
<name>A0A4Q9VYW2_9HYPH</name>
<comment type="pathway">
    <text evidence="6">Carbohydrate degradation; L-rhamnose degradation; glycerone phosphate from L-rhamnose: step 1/3.</text>
</comment>
<comment type="subcellular location">
    <subcellularLocation>
        <location evidence="6">Cytoplasm</location>
    </subcellularLocation>
</comment>
<dbReference type="InterPro" id="IPR009308">
    <property type="entry name" value="Rhamnose_isomerase"/>
</dbReference>
<dbReference type="GO" id="GO:0005737">
    <property type="term" value="C:cytoplasm"/>
    <property type="evidence" value="ECO:0007669"/>
    <property type="project" value="UniProtKB-SubCell"/>
</dbReference>
<dbReference type="GO" id="GO:0019324">
    <property type="term" value="P:L-lyxose metabolic process"/>
    <property type="evidence" value="ECO:0007669"/>
    <property type="project" value="TreeGrafter"/>
</dbReference>
<feature type="binding site" evidence="6">
    <location>
        <position position="297"/>
    </location>
    <ligand>
        <name>Mn(2+)</name>
        <dbReference type="ChEBI" id="CHEBI:29035"/>
    </ligand>
</feature>
<dbReference type="EC" id="5.3.1.14" evidence="6 7"/>
<dbReference type="GO" id="GO:0030145">
    <property type="term" value="F:manganese ion binding"/>
    <property type="evidence" value="ECO:0007669"/>
    <property type="project" value="UniProtKB-UniRule"/>
</dbReference>
<dbReference type="Proteomes" id="UP000292781">
    <property type="component" value="Unassembled WGS sequence"/>
</dbReference>
<dbReference type="AlphaFoldDB" id="A0A4Q9VYW2"/>
<dbReference type="InterPro" id="IPR050337">
    <property type="entry name" value="L-rhamnose_isomerase"/>
</dbReference>
<evidence type="ECO:0000256" key="5">
    <source>
        <dbReference type="ARBA" id="ARBA00023308"/>
    </source>
</evidence>
<keyword evidence="9" id="KW-1185">Reference proteome</keyword>
<evidence type="ECO:0000313" key="8">
    <source>
        <dbReference type="EMBL" id="TBW41384.1"/>
    </source>
</evidence>